<evidence type="ECO:0000313" key="2">
    <source>
        <dbReference type="EMBL" id="ERG69198.1"/>
    </source>
</evidence>
<evidence type="ECO:0008006" key="4">
    <source>
        <dbReference type="Google" id="ProtNLM"/>
    </source>
</evidence>
<gene>
    <name evidence="2" type="ORF">HMPREF9336_04342</name>
</gene>
<organism evidence="2 3">
    <name type="scientific">Segniliparus rugosus (strain ATCC BAA-974 / DSM 45345 / CCUG 50838 / CIP 108380 / JCM 13579 / CDC 945)</name>
    <dbReference type="NCBI Taxonomy" id="679197"/>
    <lineage>
        <taxon>Bacteria</taxon>
        <taxon>Bacillati</taxon>
        <taxon>Actinomycetota</taxon>
        <taxon>Actinomycetes</taxon>
        <taxon>Mycobacteriales</taxon>
        <taxon>Segniliparaceae</taxon>
        <taxon>Segniliparus</taxon>
    </lineage>
</organism>
<proteinExistence type="predicted"/>
<keyword evidence="3" id="KW-1185">Reference proteome</keyword>
<comment type="caution">
    <text evidence="2">The sequence shown here is derived from an EMBL/GenBank/DDBJ whole genome shotgun (WGS) entry which is preliminary data.</text>
</comment>
<dbReference type="InterPro" id="IPR016516">
    <property type="entry name" value="UCP07580"/>
</dbReference>
<dbReference type="Proteomes" id="UP000004816">
    <property type="component" value="Unassembled WGS sequence"/>
</dbReference>
<evidence type="ECO:0000313" key="3">
    <source>
        <dbReference type="Proteomes" id="UP000004816"/>
    </source>
</evidence>
<dbReference type="EMBL" id="ACZI02000003">
    <property type="protein sequence ID" value="ERG69198.1"/>
    <property type="molecule type" value="Genomic_DNA"/>
</dbReference>
<dbReference type="PANTHER" id="PTHR39456:SF1">
    <property type="entry name" value="METAL-DEPENDENT HYDROLASE"/>
    <property type="match status" value="1"/>
</dbReference>
<sequence>MMTDPEVRQLLNWHAFEELEHKSVAFDVYRAANGPEWLRVWMMRIAVPLMTPLLILSTLVSIVATDPVGRRQPVRILRETWQLLRGPLLKGAFTEAWAFTRWGFHPDDIDTTALLEKWSEELFGKDGELVGHLR</sequence>
<keyword evidence="1" id="KW-1133">Transmembrane helix</keyword>
<keyword evidence="1" id="KW-0812">Transmembrane</keyword>
<dbReference type="PANTHER" id="PTHR39456">
    <property type="entry name" value="METAL-DEPENDENT HYDROLASE"/>
    <property type="match status" value="1"/>
</dbReference>
<dbReference type="HOGENOM" id="CLU_1926119_0_0_11"/>
<name>U1N8N2_SEGRC</name>
<keyword evidence="1" id="KW-0472">Membrane</keyword>
<dbReference type="eggNOG" id="COG3687">
    <property type="taxonomic scope" value="Bacteria"/>
</dbReference>
<feature type="transmembrane region" description="Helical" evidence="1">
    <location>
        <begin position="45"/>
        <end position="65"/>
    </location>
</feature>
<evidence type="ECO:0000256" key="1">
    <source>
        <dbReference type="SAM" id="Phobius"/>
    </source>
</evidence>
<dbReference type="STRING" id="679197.HMPREF9336_04342"/>
<protein>
    <recommendedName>
        <fullName evidence="4">Metal-dependent hydrolase</fullName>
    </recommendedName>
</protein>
<dbReference type="AlphaFoldDB" id="U1N8N2"/>
<accession>U1N8N2</accession>
<reference evidence="2 3" key="1">
    <citation type="journal article" date="2011" name="Stand. Genomic Sci.">
        <title>High quality draft genome sequence of Segniliparus rugosus CDC 945(T)= (ATCC BAA-974(T)).</title>
        <authorList>
            <person name="Earl A.M."/>
            <person name="Desjardins C.A."/>
            <person name="Fitzgerald M.G."/>
            <person name="Arachchi H.M."/>
            <person name="Zeng Q."/>
            <person name="Mehta T."/>
            <person name="Griggs A."/>
            <person name="Birren B.W."/>
            <person name="Toney N.C."/>
            <person name="Carr J."/>
            <person name="Posey J."/>
            <person name="Butler W.R."/>
        </authorList>
    </citation>
    <scope>NUCLEOTIDE SEQUENCE [LARGE SCALE GENOMIC DNA]</scope>
    <source>
        <strain evidence="3">ATCC BAA-974 / DSM 45345 / CCUG 50838 / CIP 108380 / JCM 13579 / CDC 945</strain>
    </source>
</reference>
<dbReference type="Pfam" id="PF10118">
    <property type="entry name" value="Metal_hydrol"/>
    <property type="match status" value="1"/>
</dbReference>